<sequence>MQTQKTNTFNSSSTAFNLSHPSSLHSSNPIYHAEISNHKHVIQNNPLIKIPPSLAITEASSDRNTFVLGGSASTLSSKPFLGDGIPTPHPHLPRSVPLPVIDLISANFHHKLI</sequence>
<protein>
    <submittedName>
        <fullName evidence="2">Uncharacterized protein</fullName>
    </submittedName>
</protein>
<comment type="caution">
    <text evidence="2">The sequence shown here is derived from an EMBL/GenBank/DDBJ whole genome shotgun (WGS) entry which is preliminary data.</text>
</comment>
<gene>
    <name evidence="2" type="ORF">CDAR_422231</name>
</gene>
<reference evidence="2 3" key="1">
    <citation type="submission" date="2021-06" db="EMBL/GenBank/DDBJ databases">
        <title>Caerostris darwini draft genome.</title>
        <authorList>
            <person name="Kono N."/>
            <person name="Arakawa K."/>
        </authorList>
    </citation>
    <scope>NUCLEOTIDE SEQUENCE [LARGE SCALE GENOMIC DNA]</scope>
</reference>
<dbReference type="AlphaFoldDB" id="A0AAV4WT80"/>
<proteinExistence type="predicted"/>
<dbReference type="Proteomes" id="UP001054837">
    <property type="component" value="Unassembled WGS sequence"/>
</dbReference>
<feature type="region of interest" description="Disordered" evidence="1">
    <location>
        <begin position="1"/>
        <end position="20"/>
    </location>
</feature>
<organism evidence="2 3">
    <name type="scientific">Caerostris darwini</name>
    <dbReference type="NCBI Taxonomy" id="1538125"/>
    <lineage>
        <taxon>Eukaryota</taxon>
        <taxon>Metazoa</taxon>
        <taxon>Ecdysozoa</taxon>
        <taxon>Arthropoda</taxon>
        <taxon>Chelicerata</taxon>
        <taxon>Arachnida</taxon>
        <taxon>Araneae</taxon>
        <taxon>Araneomorphae</taxon>
        <taxon>Entelegynae</taxon>
        <taxon>Araneoidea</taxon>
        <taxon>Araneidae</taxon>
        <taxon>Caerostris</taxon>
    </lineage>
</organism>
<dbReference type="EMBL" id="BPLQ01015071">
    <property type="protein sequence ID" value="GIY85691.1"/>
    <property type="molecule type" value="Genomic_DNA"/>
</dbReference>
<evidence type="ECO:0000313" key="2">
    <source>
        <dbReference type="EMBL" id="GIY85691.1"/>
    </source>
</evidence>
<evidence type="ECO:0000313" key="3">
    <source>
        <dbReference type="Proteomes" id="UP001054837"/>
    </source>
</evidence>
<name>A0AAV4WT80_9ARAC</name>
<keyword evidence="3" id="KW-1185">Reference proteome</keyword>
<accession>A0AAV4WT80</accession>
<evidence type="ECO:0000256" key="1">
    <source>
        <dbReference type="SAM" id="MobiDB-lite"/>
    </source>
</evidence>
<feature type="compositionally biased region" description="Polar residues" evidence="1">
    <location>
        <begin position="1"/>
        <end position="16"/>
    </location>
</feature>